<dbReference type="EMBL" id="UPHQ01000080">
    <property type="protein sequence ID" value="VBA38010.1"/>
    <property type="molecule type" value="Genomic_DNA"/>
</dbReference>
<dbReference type="RefSeq" id="WP_075540963.1">
    <property type="nucleotide sequence ID" value="NZ_UPHQ01000080.1"/>
</dbReference>
<dbReference type="OrthoDB" id="5982980at2"/>
<name>A0A498Q2B5_9MYCO</name>
<keyword evidence="2" id="KW-1185">Reference proteome</keyword>
<organism evidence="1 2">
    <name type="scientific">Mycobacterium innocens</name>
    <dbReference type="NCBI Taxonomy" id="2341083"/>
    <lineage>
        <taxon>Bacteria</taxon>
        <taxon>Bacillati</taxon>
        <taxon>Actinomycetota</taxon>
        <taxon>Actinomycetes</taxon>
        <taxon>Mycobacteriales</taxon>
        <taxon>Mycobacteriaceae</taxon>
        <taxon>Mycobacterium</taxon>
    </lineage>
</organism>
<protein>
    <submittedName>
        <fullName evidence="1">Uncharacterized protein</fullName>
    </submittedName>
</protein>
<proteinExistence type="predicted"/>
<dbReference type="AlphaFoldDB" id="A0A498Q2B5"/>
<reference evidence="1 2" key="1">
    <citation type="submission" date="2018-09" db="EMBL/GenBank/DDBJ databases">
        <authorList>
            <person name="Tagini F."/>
        </authorList>
    </citation>
    <scope>NUCLEOTIDE SEQUENCE [LARGE SCALE GENOMIC DNA]</scope>
    <source>
        <strain evidence="1 2">MK13</strain>
    </source>
</reference>
<evidence type="ECO:0000313" key="1">
    <source>
        <dbReference type="EMBL" id="VBA38010.1"/>
    </source>
</evidence>
<evidence type="ECO:0000313" key="2">
    <source>
        <dbReference type="Proteomes" id="UP000267289"/>
    </source>
</evidence>
<accession>A0A498Q2B5</accession>
<sequence length="60" mass="6398">MGEPDDNDDEMNFAYLEIVVGGDPGHLGDDEPTIQPLCTECVRGLPDGDDGLCGFCRAVI</sequence>
<dbReference type="Proteomes" id="UP000267289">
    <property type="component" value="Unassembled WGS sequence"/>
</dbReference>
<gene>
    <name evidence="1" type="ORF">LAUMK13_01918</name>
</gene>